<sequence>MTDNPIFAVAAVRNPATTVRKLERFTLPLTVDATRIEVSGLHRGGTGTPLVFLHGFGSTKEDYADVIQHERLADRPVLAYDAPGCGSSTCADLTAVSIPFLVSVAEQVLNARQIDRCHLVGHSMGGLTSLLLADSDPGRISSLTNIEGNLAPEDCFLSRQILTHSHDDPDEFLARFAERVGDSRFYGGALYASSLPHKVRAAAVRAIFESMVELSDHGKLLDRFLQLPVLKMFMYGEQNNTLSYLPALAEGGVELAEIERCAHFPMYSNPPQMWARIADLVSRADAGP</sequence>
<name>A0ABW4GCB4_9ACTN</name>
<dbReference type="RefSeq" id="WP_219534252.1">
    <property type="nucleotide sequence ID" value="NZ_JAHKRM010000021.1"/>
</dbReference>
<dbReference type="Proteomes" id="UP001597097">
    <property type="component" value="Unassembled WGS sequence"/>
</dbReference>
<evidence type="ECO:0000313" key="3">
    <source>
        <dbReference type="Proteomes" id="UP001597097"/>
    </source>
</evidence>
<dbReference type="EMBL" id="JBHUCM010000017">
    <property type="protein sequence ID" value="MFD1539756.1"/>
    <property type="molecule type" value="Genomic_DNA"/>
</dbReference>
<dbReference type="Pfam" id="PF12697">
    <property type="entry name" value="Abhydrolase_6"/>
    <property type="match status" value="1"/>
</dbReference>
<dbReference type="PANTHER" id="PTHR43798">
    <property type="entry name" value="MONOACYLGLYCEROL LIPASE"/>
    <property type="match status" value="1"/>
</dbReference>
<evidence type="ECO:0000259" key="1">
    <source>
        <dbReference type="Pfam" id="PF12697"/>
    </source>
</evidence>
<accession>A0ABW4GCB4</accession>
<gene>
    <name evidence="2" type="ORF">ACFSJ0_22070</name>
</gene>
<keyword evidence="3" id="KW-1185">Reference proteome</keyword>
<feature type="domain" description="AB hydrolase-1" evidence="1">
    <location>
        <begin position="50"/>
        <end position="272"/>
    </location>
</feature>
<dbReference type="GO" id="GO:0016787">
    <property type="term" value="F:hydrolase activity"/>
    <property type="evidence" value="ECO:0007669"/>
    <property type="project" value="UniProtKB-KW"/>
</dbReference>
<comment type="caution">
    <text evidence="2">The sequence shown here is derived from an EMBL/GenBank/DDBJ whole genome shotgun (WGS) entry which is preliminary data.</text>
</comment>
<reference evidence="3" key="1">
    <citation type="journal article" date="2019" name="Int. J. Syst. Evol. Microbiol.">
        <title>The Global Catalogue of Microorganisms (GCM) 10K type strain sequencing project: providing services to taxonomists for standard genome sequencing and annotation.</title>
        <authorList>
            <consortium name="The Broad Institute Genomics Platform"/>
            <consortium name="The Broad Institute Genome Sequencing Center for Infectious Disease"/>
            <person name="Wu L."/>
            <person name="Ma J."/>
        </authorList>
    </citation>
    <scope>NUCLEOTIDE SEQUENCE [LARGE SCALE GENOMIC DNA]</scope>
    <source>
        <strain evidence="3">CGMCC 1.15399</strain>
    </source>
</reference>
<dbReference type="InterPro" id="IPR000073">
    <property type="entry name" value="AB_hydrolase_1"/>
</dbReference>
<protein>
    <submittedName>
        <fullName evidence="2">Alpha/beta fold hydrolase</fullName>
    </submittedName>
</protein>
<organism evidence="2 3">
    <name type="scientific">Nonomuraea guangzhouensis</name>
    <dbReference type="NCBI Taxonomy" id="1291555"/>
    <lineage>
        <taxon>Bacteria</taxon>
        <taxon>Bacillati</taxon>
        <taxon>Actinomycetota</taxon>
        <taxon>Actinomycetes</taxon>
        <taxon>Streptosporangiales</taxon>
        <taxon>Streptosporangiaceae</taxon>
        <taxon>Nonomuraea</taxon>
    </lineage>
</organism>
<keyword evidence="2" id="KW-0378">Hydrolase</keyword>
<evidence type="ECO:0000313" key="2">
    <source>
        <dbReference type="EMBL" id="MFD1539756.1"/>
    </source>
</evidence>
<dbReference type="PANTHER" id="PTHR43798:SF5">
    <property type="entry name" value="MONOACYLGLYCEROL LIPASE ABHD6"/>
    <property type="match status" value="1"/>
</dbReference>
<dbReference type="InterPro" id="IPR050266">
    <property type="entry name" value="AB_hydrolase_sf"/>
</dbReference>
<proteinExistence type="predicted"/>